<dbReference type="OrthoDB" id="3186354at2759"/>
<dbReference type="AlphaFoldDB" id="A0A5C3NBP8"/>
<dbReference type="Proteomes" id="UP000305948">
    <property type="component" value="Unassembled WGS sequence"/>
</dbReference>
<proteinExistence type="predicted"/>
<organism evidence="2 3">
    <name type="scientific">Heliocybe sulcata</name>
    <dbReference type="NCBI Taxonomy" id="5364"/>
    <lineage>
        <taxon>Eukaryota</taxon>
        <taxon>Fungi</taxon>
        <taxon>Dikarya</taxon>
        <taxon>Basidiomycota</taxon>
        <taxon>Agaricomycotina</taxon>
        <taxon>Agaricomycetes</taxon>
        <taxon>Gloeophyllales</taxon>
        <taxon>Gloeophyllaceae</taxon>
        <taxon>Heliocybe</taxon>
    </lineage>
</organism>
<sequence length="315" mass="35051">MTGQLNVAQGHLFGTVFEAGLYGIYLVLFIACLYIFRTSSRRYTRSNKIIMGTIWLMFCISTAHLGGTIQSLEAGFFDVRPATPESYFNDKSAWLNLMNKSLYGVNIIVGDSLLIYRLHVMYHSNHWIIIPPIMTVLATIVTWGLLVWEFSRLAPGETAFAESVKKLAPAAFSLSLATNLIITALIVHRIWQAERRLRKAIQEADVSFYRALLANTIESCILYPIALVITLGLYGTGNNAQDVVTGPMTQIISITPTLLWMQVRLGFSRYDAAISAEANTLIRPPGNNAAIVLVTRETRTDTCSARSKPKDPEEI</sequence>
<keyword evidence="3" id="KW-1185">Reference proteome</keyword>
<keyword evidence="1" id="KW-1133">Transmembrane helix</keyword>
<evidence type="ECO:0008006" key="4">
    <source>
        <dbReference type="Google" id="ProtNLM"/>
    </source>
</evidence>
<evidence type="ECO:0000313" key="2">
    <source>
        <dbReference type="EMBL" id="TFK55094.1"/>
    </source>
</evidence>
<protein>
    <recommendedName>
        <fullName evidence="4">Fungal pheromone STE3G-protein-coupled receptor</fullName>
    </recommendedName>
</protein>
<name>A0A5C3NBP8_9AGAM</name>
<dbReference type="EMBL" id="ML213505">
    <property type="protein sequence ID" value="TFK55094.1"/>
    <property type="molecule type" value="Genomic_DNA"/>
</dbReference>
<feature type="transmembrane region" description="Helical" evidence="1">
    <location>
        <begin position="20"/>
        <end position="37"/>
    </location>
</feature>
<evidence type="ECO:0000313" key="3">
    <source>
        <dbReference type="Proteomes" id="UP000305948"/>
    </source>
</evidence>
<accession>A0A5C3NBP8</accession>
<gene>
    <name evidence="2" type="ORF">OE88DRAFT_1732367</name>
</gene>
<reference evidence="2 3" key="1">
    <citation type="journal article" date="2019" name="Nat. Ecol. Evol.">
        <title>Megaphylogeny resolves global patterns of mushroom evolution.</title>
        <authorList>
            <person name="Varga T."/>
            <person name="Krizsan K."/>
            <person name="Foldi C."/>
            <person name="Dima B."/>
            <person name="Sanchez-Garcia M."/>
            <person name="Sanchez-Ramirez S."/>
            <person name="Szollosi G.J."/>
            <person name="Szarkandi J.G."/>
            <person name="Papp V."/>
            <person name="Albert L."/>
            <person name="Andreopoulos W."/>
            <person name="Angelini C."/>
            <person name="Antonin V."/>
            <person name="Barry K.W."/>
            <person name="Bougher N.L."/>
            <person name="Buchanan P."/>
            <person name="Buyck B."/>
            <person name="Bense V."/>
            <person name="Catcheside P."/>
            <person name="Chovatia M."/>
            <person name="Cooper J."/>
            <person name="Damon W."/>
            <person name="Desjardin D."/>
            <person name="Finy P."/>
            <person name="Geml J."/>
            <person name="Haridas S."/>
            <person name="Hughes K."/>
            <person name="Justo A."/>
            <person name="Karasinski D."/>
            <person name="Kautmanova I."/>
            <person name="Kiss B."/>
            <person name="Kocsube S."/>
            <person name="Kotiranta H."/>
            <person name="LaButti K.M."/>
            <person name="Lechner B.E."/>
            <person name="Liimatainen K."/>
            <person name="Lipzen A."/>
            <person name="Lukacs Z."/>
            <person name="Mihaltcheva S."/>
            <person name="Morgado L.N."/>
            <person name="Niskanen T."/>
            <person name="Noordeloos M.E."/>
            <person name="Ohm R.A."/>
            <person name="Ortiz-Santana B."/>
            <person name="Ovrebo C."/>
            <person name="Racz N."/>
            <person name="Riley R."/>
            <person name="Savchenko A."/>
            <person name="Shiryaev A."/>
            <person name="Soop K."/>
            <person name="Spirin V."/>
            <person name="Szebenyi C."/>
            <person name="Tomsovsky M."/>
            <person name="Tulloss R.E."/>
            <person name="Uehling J."/>
            <person name="Grigoriev I.V."/>
            <person name="Vagvolgyi C."/>
            <person name="Papp T."/>
            <person name="Martin F.M."/>
            <person name="Miettinen O."/>
            <person name="Hibbett D.S."/>
            <person name="Nagy L.G."/>
        </authorList>
    </citation>
    <scope>NUCLEOTIDE SEQUENCE [LARGE SCALE GENOMIC DNA]</scope>
    <source>
        <strain evidence="2 3">OMC1185</strain>
    </source>
</reference>
<keyword evidence="1" id="KW-0812">Transmembrane</keyword>
<feature type="transmembrane region" description="Helical" evidence="1">
    <location>
        <begin position="127"/>
        <end position="148"/>
    </location>
</feature>
<feature type="transmembrane region" description="Helical" evidence="1">
    <location>
        <begin position="212"/>
        <end position="234"/>
    </location>
</feature>
<evidence type="ECO:0000256" key="1">
    <source>
        <dbReference type="SAM" id="Phobius"/>
    </source>
</evidence>
<feature type="transmembrane region" description="Helical" evidence="1">
    <location>
        <begin position="168"/>
        <end position="191"/>
    </location>
</feature>
<feature type="transmembrane region" description="Helical" evidence="1">
    <location>
        <begin position="49"/>
        <end position="69"/>
    </location>
</feature>
<keyword evidence="1" id="KW-0472">Membrane</keyword>
<feature type="transmembrane region" description="Helical" evidence="1">
    <location>
        <begin position="101"/>
        <end position="120"/>
    </location>
</feature>